<name>A0ABP8F2Y4_9ACTN</name>
<reference evidence="6" key="1">
    <citation type="journal article" date="2019" name="Int. J. Syst. Evol. Microbiol.">
        <title>The Global Catalogue of Microorganisms (GCM) 10K type strain sequencing project: providing services to taxonomists for standard genome sequencing and annotation.</title>
        <authorList>
            <consortium name="The Broad Institute Genomics Platform"/>
            <consortium name="The Broad Institute Genome Sequencing Center for Infectious Disease"/>
            <person name="Wu L."/>
            <person name="Ma J."/>
        </authorList>
    </citation>
    <scope>NUCLEOTIDE SEQUENCE [LARGE SCALE GENOMIC DNA]</scope>
    <source>
        <strain evidence="6">JCM 31290</strain>
    </source>
</reference>
<dbReference type="SUPFAM" id="SSF55811">
    <property type="entry name" value="Nudix"/>
    <property type="match status" value="1"/>
</dbReference>
<dbReference type="InterPro" id="IPR015797">
    <property type="entry name" value="NUDIX_hydrolase-like_dom_sf"/>
</dbReference>
<evidence type="ECO:0000313" key="6">
    <source>
        <dbReference type="Proteomes" id="UP001501115"/>
    </source>
</evidence>
<dbReference type="EMBL" id="BAABET010000001">
    <property type="protein sequence ID" value="GAA4293242.1"/>
    <property type="molecule type" value="Genomic_DNA"/>
</dbReference>
<feature type="domain" description="Nudix hydrolase" evidence="4">
    <location>
        <begin position="24"/>
        <end position="155"/>
    </location>
</feature>
<gene>
    <name evidence="5" type="ORF">GCM10023086_03920</name>
</gene>
<dbReference type="RefSeq" id="WP_345659564.1">
    <property type="nucleotide sequence ID" value="NZ_BAABET010000001.1"/>
</dbReference>
<sequence>MDTTVPAPDAQPVLPRAEWVKTLPQTIVASCVLFLDAEDRILLLRYAEGQPGAGLWGLPGGMLDHGEDPVGAACREVCEETGIVLDRPPRFLGYDHRADVKGTGPVIDFYFYGGRLPAPLSVRRSAEHDDDGLFALADLGSTELTPRLPALTALHTAALTGTVVCLREGLPR</sequence>
<dbReference type="PANTHER" id="PTHR43736:SF1">
    <property type="entry name" value="DIHYDRONEOPTERIN TRIPHOSPHATE DIPHOSPHATASE"/>
    <property type="match status" value="1"/>
</dbReference>
<dbReference type="Proteomes" id="UP001501115">
    <property type="component" value="Unassembled WGS sequence"/>
</dbReference>
<dbReference type="PANTHER" id="PTHR43736">
    <property type="entry name" value="ADP-RIBOSE PYROPHOSPHATASE"/>
    <property type="match status" value="1"/>
</dbReference>
<keyword evidence="6" id="KW-1185">Reference proteome</keyword>
<evidence type="ECO:0000256" key="3">
    <source>
        <dbReference type="RuleBase" id="RU003476"/>
    </source>
</evidence>
<keyword evidence="2 3" id="KW-0378">Hydrolase</keyword>
<dbReference type="Pfam" id="PF00293">
    <property type="entry name" value="NUDIX"/>
    <property type="match status" value="1"/>
</dbReference>
<dbReference type="CDD" id="cd02883">
    <property type="entry name" value="NUDIX_Hydrolase"/>
    <property type="match status" value="1"/>
</dbReference>
<dbReference type="PROSITE" id="PS51462">
    <property type="entry name" value="NUDIX"/>
    <property type="match status" value="1"/>
</dbReference>
<protein>
    <recommendedName>
        <fullName evidence="4">Nudix hydrolase domain-containing protein</fullName>
    </recommendedName>
</protein>
<comment type="similarity">
    <text evidence="1 3">Belongs to the Nudix hydrolase family.</text>
</comment>
<evidence type="ECO:0000313" key="5">
    <source>
        <dbReference type="EMBL" id="GAA4293242.1"/>
    </source>
</evidence>
<comment type="caution">
    <text evidence="5">The sequence shown here is derived from an EMBL/GenBank/DDBJ whole genome shotgun (WGS) entry which is preliminary data.</text>
</comment>
<evidence type="ECO:0000259" key="4">
    <source>
        <dbReference type="PROSITE" id="PS51462"/>
    </source>
</evidence>
<dbReference type="PROSITE" id="PS00893">
    <property type="entry name" value="NUDIX_BOX"/>
    <property type="match status" value="1"/>
</dbReference>
<dbReference type="Gene3D" id="3.90.79.10">
    <property type="entry name" value="Nucleoside Triphosphate Pyrophosphohydrolase"/>
    <property type="match status" value="1"/>
</dbReference>
<accession>A0ABP8F2Y4</accession>
<dbReference type="InterPro" id="IPR020476">
    <property type="entry name" value="Nudix_hydrolase"/>
</dbReference>
<evidence type="ECO:0000256" key="2">
    <source>
        <dbReference type="ARBA" id="ARBA00022801"/>
    </source>
</evidence>
<organism evidence="5 6">
    <name type="scientific">Streptomyces venetus</name>
    <dbReference type="NCBI Taxonomy" id="1701086"/>
    <lineage>
        <taxon>Bacteria</taxon>
        <taxon>Bacillati</taxon>
        <taxon>Actinomycetota</taxon>
        <taxon>Actinomycetes</taxon>
        <taxon>Kitasatosporales</taxon>
        <taxon>Streptomycetaceae</taxon>
        <taxon>Streptomyces</taxon>
    </lineage>
</organism>
<dbReference type="InterPro" id="IPR020084">
    <property type="entry name" value="NUDIX_hydrolase_CS"/>
</dbReference>
<dbReference type="InterPro" id="IPR000086">
    <property type="entry name" value="NUDIX_hydrolase_dom"/>
</dbReference>
<dbReference type="PRINTS" id="PR00502">
    <property type="entry name" value="NUDIXFAMILY"/>
</dbReference>
<evidence type="ECO:0000256" key="1">
    <source>
        <dbReference type="ARBA" id="ARBA00005582"/>
    </source>
</evidence>
<proteinExistence type="inferred from homology"/>